<proteinExistence type="predicted"/>
<evidence type="ECO:0000313" key="3">
    <source>
        <dbReference type="Proteomes" id="UP000043764"/>
    </source>
</evidence>
<protein>
    <submittedName>
        <fullName evidence="2">Phage portal protein, lambda family</fullName>
    </submittedName>
</protein>
<name>A0A0H5CXX5_9RHOB</name>
<reference evidence="3" key="1">
    <citation type="submission" date="2015-05" db="EMBL/GenBank/DDBJ databases">
        <authorList>
            <person name="Rodrigo-Torres Lidia"/>
            <person name="Arahal R.David."/>
        </authorList>
    </citation>
    <scope>NUCLEOTIDE SEQUENCE [LARGE SCALE GENOMIC DNA]</scope>
    <source>
        <strain evidence="3">CECT 7321</strain>
    </source>
</reference>
<keyword evidence="3" id="KW-1185">Reference proteome</keyword>
<dbReference type="EMBL" id="CVRL01000006">
    <property type="protein sequence ID" value="CRL09741.1"/>
    <property type="molecule type" value="Genomic_DNA"/>
</dbReference>
<organism evidence="2 3">
    <name type="scientific">Phaeobacter italicus</name>
    <dbReference type="NCBI Taxonomy" id="481446"/>
    <lineage>
        <taxon>Bacteria</taxon>
        <taxon>Pseudomonadati</taxon>
        <taxon>Pseudomonadota</taxon>
        <taxon>Alphaproteobacteria</taxon>
        <taxon>Rhodobacterales</taxon>
        <taxon>Roseobacteraceae</taxon>
        <taxon>Phaeobacter</taxon>
    </lineage>
</organism>
<dbReference type="Proteomes" id="UP000043764">
    <property type="component" value="Unassembled WGS sequence"/>
</dbReference>
<dbReference type="InterPro" id="IPR006429">
    <property type="entry name" value="Phage_lambda_portal"/>
</dbReference>
<evidence type="ECO:0000313" key="2">
    <source>
        <dbReference type="EMBL" id="CRL09741.1"/>
    </source>
</evidence>
<gene>
    <name evidence="2" type="ORF">NIT7321_00575</name>
</gene>
<feature type="region of interest" description="Disordered" evidence="1">
    <location>
        <begin position="1"/>
        <end position="39"/>
    </location>
</feature>
<dbReference type="AlphaFoldDB" id="A0A0H5CXX5"/>
<dbReference type="Pfam" id="PF05136">
    <property type="entry name" value="Phage_portal_2"/>
    <property type="match status" value="1"/>
</dbReference>
<dbReference type="GO" id="GO:0005198">
    <property type="term" value="F:structural molecule activity"/>
    <property type="evidence" value="ECO:0007669"/>
    <property type="project" value="InterPro"/>
</dbReference>
<accession>A0A0H5CXX5</accession>
<feature type="compositionally biased region" description="Basic residues" evidence="1">
    <location>
        <begin position="1"/>
        <end position="14"/>
    </location>
</feature>
<dbReference type="GO" id="GO:0019068">
    <property type="term" value="P:virion assembly"/>
    <property type="evidence" value="ECO:0007669"/>
    <property type="project" value="InterPro"/>
</dbReference>
<evidence type="ECO:0000256" key="1">
    <source>
        <dbReference type="SAM" id="MobiDB-lite"/>
    </source>
</evidence>
<dbReference type="RefSeq" id="WP_050672523.1">
    <property type="nucleotide sequence ID" value="NZ_CVRL01000006.1"/>
</dbReference>
<sequence length="552" mass="60268">MSKSQKGRRSRKSQGKAAAQGRLSGGQAKKSTARYLRDTKSGAIASRNVPLTSSRDDIRRSWAQCAALAQDLIQNSGVLKGACDQVLSDTIGVGLTLSPQPDLSGLGLSEEQGKAFREAIKKRWRSYANTAAEVDYRGKFNLHELVDISLRWDIAFGEDIGIIDYFPQSVRLQYGITSGTKLLMVPPMQLVQDTREHEGLYQGVLHDSRHRPVAYRFRMSSGGISQTQDFPARDADGRPIVLHNFDPMDATDVRGVSALAPSFRKFIQAENLDDATLQMAVLQTVFAIALTSEQPSKDAFEALTMLEDMGGAVVPDGQAGDGISAASALSGEYMGYLSGQLESAAGSRVDVGADPRVSHLGPGEKLNLETPKVPGGDYLPYRAALMRDVARCLGITYGAFTMDNTDATYSSVLMDNAVVWPVVERRRTRRAVPKYAAVYASWLDEEVGEGRIDFPPGYEVFRQNRARICQSEWHGPMKPTADDYKAARAAGRRLENRTTTLAHEMGQLGVDFETVFAAQLEEHRRYEDAGMASPYAVQSSGSAAPLPVEVSE</sequence>